<dbReference type="SUPFAM" id="SSF52821">
    <property type="entry name" value="Rhodanese/Cell cycle control phosphatase"/>
    <property type="match status" value="1"/>
</dbReference>
<evidence type="ECO:0000313" key="3">
    <source>
        <dbReference type="Proteomes" id="UP000485058"/>
    </source>
</evidence>
<protein>
    <submittedName>
        <fullName evidence="2">Rhodanese domain-containing protein</fullName>
    </submittedName>
</protein>
<dbReference type="InterPro" id="IPR036873">
    <property type="entry name" value="Rhodanese-like_dom_sf"/>
</dbReference>
<proteinExistence type="predicted"/>
<sequence>MIVPKSGTPYTVWPVIHAELTARNLQSVTAAEAAKMQQQGWTLLDVRLEGDFDASHAADSVNISLYRFTAGNELWDKIKRVAMAGFAMKATERDPDFADKVAARFKKNQKLIVVCAIGGTLDTKLRLRPDKYKDGVKDLDRSFGRESRSLKACYQLMKAGWTSSNLVFMEGGVQQWRFQGFPVEASA</sequence>
<dbReference type="PROSITE" id="PS50206">
    <property type="entry name" value="RHODANESE_3"/>
    <property type="match status" value="1"/>
</dbReference>
<dbReference type="AlphaFoldDB" id="A0A699ZKB4"/>
<evidence type="ECO:0000259" key="1">
    <source>
        <dbReference type="PROSITE" id="PS50206"/>
    </source>
</evidence>
<dbReference type="InterPro" id="IPR043186">
    <property type="entry name" value="Str14"/>
</dbReference>
<dbReference type="GO" id="GO:0009507">
    <property type="term" value="C:chloroplast"/>
    <property type="evidence" value="ECO:0007669"/>
    <property type="project" value="TreeGrafter"/>
</dbReference>
<dbReference type="Pfam" id="PF00581">
    <property type="entry name" value="Rhodanese"/>
    <property type="match status" value="1"/>
</dbReference>
<dbReference type="Proteomes" id="UP000485058">
    <property type="component" value="Unassembled WGS sequence"/>
</dbReference>
<feature type="domain" description="Rhodanese" evidence="1">
    <location>
        <begin position="37"/>
        <end position="185"/>
    </location>
</feature>
<dbReference type="CDD" id="cd00158">
    <property type="entry name" value="RHOD"/>
    <property type="match status" value="1"/>
</dbReference>
<keyword evidence="3" id="KW-1185">Reference proteome</keyword>
<dbReference type="InterPro" id="IPR001763">
    <property type="entry name" value="Rhodanese-like_dom"/>
</dbReference>
<feature type="non-terminal residue" evidence="2">
    <location>
        <position position="1"/>
    </location>
</feature>
<evidence type="ECO:0000313" key="2">
    <source>
        <dbReference type="EMBL" id="GFH19254.1"/>
    </source>
</evidence>
<comment type="caution">
    <text evidence="2">The sequence shown here is derived from an EMBL/GenBank/DDBJ whole genome shotgun (WGS) entry which is preliminary data.</text>
</comment>
<dbReference type="PANTHER" id="PTHR44920:SF2">
    <property type="entry name" value="RHODANESE DOMAIN-CONTAINING PROTEIN"/>
    <property type="match status" value="1"/>
</dbReference>
<dbReference type="Gene3D" id="3.40.250.10">
    <property type="entry name" value="Rhodanese-like domain"/>
    <property type="match status" value="1"/>
</dbReference>
<name>A0A699ZKB4_HAELA</name>
<accession>A0A699ZKB4</accession>
<organism evidence="2 3">
    <name type="scientific">Haematococcus lacustris</name>
    <name type="common">Green alga</name>
    <name type="synonym">Haematococcus pluvialis</name>
    <dbReference type="NCBI Taxonomy" id="44745"/>
    <lineage>
        <taxon>Eukaryota</taxon>
        <taxon>Viridiplantae</taxon>
        <taxon>Chlorophyta</taxon>
        <taxon>core chlorophytes</taxon>
        <taxon>Chlorophyceae</taxon>
        <taxon>CS clade</taxon>
        <taxon>Chlamydomonadales</taxon>
        <taxon>Haematococcaceae</taxon>
        <taxon>Haematococcus</taxon>
    </lineage>
</organism>
<reference evidence="2 3" key="1">
    <citation type="submission" date="2020-02" db="EMBL/GenBank/DDBJ databases">
        <title>Draft genome sequence of Haematococcus lacustris strain NIES-144.</title>
        <authorList>
            <person name="Morimoto D."/>
            <person name="Nakagawa S."/>
            <person name="Yoshida T."/>
            <person name="Sawayama S."/>
        </authorList>
    </citation>
    <scope>NUCLEOTIDE SEQUENCE [LARGE SCALE GENOMIC DNA]</scope>
    <source>
        <strain evidence="2 3">NIES-144</strain>
    </source>
</reference>
<gene>
    <name evidence="2" type="ORF">HaLaN_16172</name>
</gene>
<dbReference type="PANTHER" id="PTHR44920">
    <property type="entry name" value="RHODANESE-LIKE DOMAIN-CONTAINING PROTEIN 14, CHLOROPLASTIC-RELATED"/>
    <property type="match status" value="1"/>
</dbReference>
<dbReference type="EMBL" id="BLLF01001431">
    <property type="protein sequence ID" value="GFH19254.1"/>
    <property type="molecule type" value="Genomic_DNA"/>
</dbReference>
<dbReference type="SMART" id="SM00450">
    <property type="entry name" value="RHOD"/>
    <property type="match status" value="1"/>
</dbReference>